<dbReference type="RefSeq" id="WP_193381863.1">
    <property type="nucleotide sequence ID" value="NZ_JABXWF010000033.1"/>
</dbReference>
<name>A0ABU4N6F9_9ACTN</name>
<feature type="domain" description="Molybdopterin dinucleotide-binding" evidence="1">
    <location>
        <begin position="7"/>
        <end position="64"/>
    </location>
</feature>
<keyword evidence="3" id="KW-1185">Reference proteome</keyword>
<dbReference type="Proteomes" id="UP001282474">
    <property type="component" value="Unassembled WGS sequence"/>
</dbReference>
<proteinExistence type="predicted"/>
<comment type="caution">
    <text evidence="2">The sequence shown here is derived from an EMBL/GenBank/DDBJ whole genome shotgun (WGS) entry which is preliminary data.</text>
</comment>
<dbReference type="Pfam" id="PF01568">
    <property type="entry name" value="Molydop_binding"/>
    <property type="match status" value="1"/>
</dbReference>
<reference evidence="2 3" key="1">
    <citation type="journal article" date="2023" name="Microb. Genom.">
        <title>Mesoterricola silvestris gen. nov., sp. nov., Mesoterricola sediminis sp. nov., Geothrix oryzae sp. nov., Geothrix edaphica sp. nov., Geothrix rubra sp. nov., and Geothrix limicola sp. nov., six novel members of Acidobacteriota isolated from soils.</title>
        <authorList>
            <person name="Weisberg A.J."/>
            <person name="Pearce E."/>
            <person name="Kramer C.G."/>
            <person name="Chang J.H."/>
            <person name="Clarke C.R."/>
        </authorList>
    </citation>
    <scope>NUCLEOTIDE SEQUENCE [LARGE SCALE GENOMIC DNA]</scope>
    <source>
        <strain evidence="2 3">NE20-4-1</strain>
    </source>
</reference>
<protein>
    <submittedName>
        <fullName evidence="2">Molybdopterin dinucleotide binding domain-containing protein</fullName>
    </submittedName>
</protein>
<gene>
    <name evidence="2" type="ORF">PV383_44475</name>
</gene>
<evidence type="ECO:0000313" key="2">
    <source>
        <dbReference type="EMBL" id="MDX3044173.1"/>
    </source>
</evidence>
<evidence type="ECO:0000259" key="1">
    <source>
        <dbReference type="Pfam" id="PF01568"/>
    </source>
</evidence>
<dbReference type="SUPFAM" id="SSF50692">
    <property type="entry name" value="ADC-like"/>
    <property type="match status" value="1"/>
</dbReference>
<organism evidence="2 3">
    <name type="scientific">Streptomyces caniscabiei</name>
    <dbReference type="NCBI Taxonomy" id="2746961"/>
    <lineage>
        <taxon>Bacteria</taxon>
        <taxon>Bacillati</taxon>
        <taxon>Actinomycetota</taxon>
        <taxon>Actinomycetes</taxon>
        <taxon>Kitasatosporales</taxon>
        <taxon>Streptomycetaceae</taxon>
        <taxon>Streptomyces</taxon>
    </lineage>
</organism>
<dbReference type="InterPro" id="IPR006657">
    <property type="entry name" value="MoPterin_dinucl-bd_dom"/>
</dbReference>
<evidence type="ECO:0000313" key="3">
    <source>
        <dbReference type="Proteomes" id="UP001282474"/>
    </source>
</evidence>
<dbReference type="EMBL" id="JARAWJ010000069">
    <property type="protein sequence ID" value="MDX3044173.1"/>
    <property type="molecule type" value="Genomic_DNA"/>
</dbReference>
<sequence length="79" mass="8454">MVPLRGRLRLTDVRPGVLFVPFHYGYWDTPSGVGPDEKSPPRAANETTLTAWDPASKQPLFKTAAAALAPVGPRSGPTP</sequence>
<dbReference type="InterPro" id="IPR009010">
    <property type="entry name" value="Asp_de-COase-like_dom_sf"/>
</dbReference>
<accession>A0ABU4N6F9</accession>
<dbReference type="Gene3D" id="2.40.40.20">
    <property type="match status" value="1"/>
</dbReference>